<dbReference type="Proteomes" id="UP000004416">
    <property type="component" value="Unassembled WGS sequence"/>
</dbReference>
<name>G9XH64_DESHA</name>
<sequence length="57" mass="6857">MTLAEKLLKEFEQLTEEKKQEVIDFVEFIKTKEQREIETLMETVINENREALEELAK</sequence>
<dbReference type="PATRIC" id="fig|537010.4.peg.270"/>
<organism evidence="2 3">
    <name type="scientific">Desulfitobacterium hafniense DP7</name>
    <dbReference type="NCBI Taxonomy" id="537010"/>
    <lineage>
        <taxon>Bacteria</taxon>
        <taxon>Bacillati</taxon>
        <taxon>Bacillota</taxon>
        <taxon>Clostridia</taxon>
        <taxon>Eubacteriales</taxon>
        <taxon>Desulfitobacteriaceae</taxon>
        <taxon>Desulfitobacterium</taxon>
    </lineage>
</organism>
<dbReference type="HOGENOM" id="CLU_192059_1_0_9"/>
<dbReference type="RefSeq" id="WP_005808287.1">
    <property type="nucleotide sequence ID" value="NZ_JH414439.1"/>
</dbReference>
<reference evidence="2 3" key="1">
    <citation type="submission" date="2011-08" db="EMBL/GenBank/DDBJ databases">
        <authorList>
            <person name="Weinstock G."/>
            <person name="Sodergren E."/>
            <person name="Clifton S."/>
            <person name="Fulton L."/>
            <person name="Fulton B."/>
            <person name="Courtney L."/>
            <person name="Fronick C."/>
            <person name="Harrison M."/>
            <person name="Strong C."/>
            <person name="Farmer C."/>
            <person name="Delahaunty K."/>
            <person name="Markovic C."/>
            <person name="Hall O."/>
            <person name="Minx P."/>
            <person name="Tomlinson C."/>
            <person name="Mitreva M."/>
            <person name="Hou S."/>
            <person name="Chen J."/>
            <person name="Wollam A."/>
            <person name="Pepin K.H."/>
            <person name="Johnson M."/>
            <person name="Bhonagiri V."/>
            <person name="Zhang X."/>
            <person name="Suruliraj S."/>
            <person name="Warren W."/>
            <person name="Chinwalla A."/>
            <person name="Mardis E.R."/>
            <person name="Wilson R.K."/>
        </authorList>
    </citation>
    <scope>NUCLEOTIDE SEQUENCE [LARGE SCALE GENOMIC DNA]</scope>
    <source>
        <strain evidence="2 3">DP7</strain>
    </source>
</reference>
<comment type="caution">
    <text evidence="2">The sequence shown here is derived from an EMBL/GenBank/DDBJ whole genome shotgun (WGS) entry which is preliminary data.</text>
</comment>
<evidence type="ECO:0000313" key="3">
    <source>
        <dbReference type="Proteomes" id="UP000004416"/>
    </source>
</evidence>
<keyword evidence="1" id="KW-0175">Coiled coil</keyword>
<evidence type="ECO:0000313" key="2">
    <source>
        <dbReference type="EMBL" id="EHL09012.1"/>
    </source>
</evidence>
<dbReference type="EMBL" id="AFZX01000008">
    <property type="protein sequence ID" value="EHL09012.1"/>
    <property type="molecule type" value="Genomic_DNA"/>
</dbReference>
<gene>
    <name evidence="2" type="ORF">HMPREF0322_00287</name>
</gene>
<dbReference type="AlphaFoldDB" id="G9XH64"/>
<protein>
    <recommendedName>
        <fullName evidence="4">DUF2281 domain-containing protein</fullName>
    </recommendedName>
</protein>
<feature type="coiled-coil region" evidence="1">
    <location>
        <begin position="1"/>
        <end position="50"/>
    </location>
</feature>
<evidence type="ECO:0000256" key="1">
    <source>
        <dbReference type="SAM" id="Coils"/>
    </source>
</evidence>
<proteinExistence type="predicted"/>
<accession>G9XH64</accession>
<evidence type="ECO:0008006" key="4">
    <source>
        <dbReference type="Google" id="ProtNLM"/>
    </source>
</evidence>